<sequence>MVYLIGAGPGDPGLITVKGLEFIKQCDTIIYDRLGTYQLLEMVKPDCRRIYVGKQAGSHYKKQPEINEILVEEGRRGSMVVRLKGGDPFVFGRGGEEVTALLEAGIPFQVIPGITSAVAVPEVCGIPVTHRGTSRSFHVITGHKRADIHRSDEGGLDDYDYIRNQEGTSVFLMGLNRLPQIMERLVQTGAEEHTPVAVISKGTMPGQRIVRGDIQTIADKVNEAKLESPAIIVVGENAALDFTAPNRGPLQNVHVGLVGTPKLREKMRVAIDALGGQSYSIVDMSVEQTDEKNRLRVALEHIEDYSWLAFTSQNTITLFFKWLREWNIDVRKLAHLKLAVVGAGTRDALKVEGYIADYVPDEYTTSALAMGLANVMNDGEKLLLPRAVQGSETMLDILDQGGVVYEEIPVYDVVGRRMESIQYLRDLDVITFVSASGVRGFLDVLDAEKKNCGVAHMLNDIDSCGDHTDNTDGSFKIHDIMKNIRIAALGNVTEKALEKAGYHADIVPEVGDIEHLISAIGDYYFREKRQ</sequence>
<dbReference type="InterPro" id="IPR000878">
    <property type="entry name" value="4pyrrol_Mease"/>
</dbReference>
<evidence type="ECO:0000256" key="3">
    <source>
        <dbReference type="ARBA" id="ARBA00022679"/>
    </source>
</evidence>
<evidence type="ECO:0000256" key="5">
    <source>
        <dbReference type="ARBA" id="ARBA00023244"/>
    </source>
</evidence>
<dbReference type="Gene3D" id="3.40.1010.10">
    <property type="entry name" value="Cobalt-precorrin-4 Transmethylase, Domain 1"/>
    <property type="match status" value="1"/>
</dbReference>
<dbReference type="OrthoDB" id="9815856at2"/>
<evidence type="ECO:0000256" key="1">
    <source>
        <dbReference type="ARBA" id="ARBA00012162"/>
    </source>
</evidence>
<dbReference type="EC" id="2.1.1.107" evidence="1"/>
<dbReference type="Proteomes" id="UP000283295">
    <property type="component" value="Unassembled WGS sequence"/>
</dbReference>
<dbReference type="CDD" id="cd11642">
    <property type="entry name" value="SUMT"/>
    <property type="match status" value="1"/>
</dbReference>
<dbReference type="CDD" id="cd06578">
    <property type="entry name" value="HemD"/>
    <property type="match status" value="1"/>
</dbReference>
<keyword evidence="2 6" id="KW-0489">Methyltransferase</keyword>
<dbReference type="Gene3D" id="3.40.50.10090">
    <property type="match status" value="2"/>
</dbReference>
<dbReference type="SUPFAM" id="SSF53790">
    <property type="entry name" value="Tetrapyrrole methylase"/>
    <property type="match status" value="1"/>
</dbReference>
<dbReference type="InterPro" id="IPR014777">
    <property type="entry name" value="4pyrrole_Mease_sub1"/>
</dbReference>
<dbReference type="InterPro" id="IPR035996">
    <property type="entry name" value="4pyrrol_Methylase_sf"/>
</dbReference>
<dbReference type="EMBL" id="QRVK01000033">
    <property type="protein sequence ID" value="RGS39417.1"/>
    <property type="molecule type" value="Genomic_DNA"/>
</dbReference>
<comment type="similarity">
    <text evidence="6">Belongs to the precorrin methyltransferase family.</text>
</comment>
<evidence type="ECO:0000259" key="7">
    <source>
        <dbReference type="Pfam" id="PF00590"/>
    </source>
</evidence>
<dbReference type="Pfam" id="PF02602">
    <property type="entry name" value="HEM4"/>
    <property type="match status" value="1"/>
</dbReference>
<keyword evidence="5" id="KW-0627">Porphyrin biosynthesis</keyword>
<keyword evidence="4" id="KW-0949">S-adenosyl-L-methionine</keyword>
<dbReference type="FunFam" id="3.40.1010.10:FF:000001">
    <property type="entry name" value="Siroheme synthase"/>
    <property type="match status" value="1"/>
</dbReference>
<evidence type="ECO:0000313" key="10">
    <source>
        <dbReference type="Proteomes" id="UP000283295"/>
    </source>
</evidence>
<accession>A0A412INB4</accession>
<dbReference type="InterPro" id="IPR006366">
    <property type="entry name" value="CobA/CysG_C"/>
</dbReference>
<dbReference type="NCBIfam" id="NF004790">
    <property type="entry name" value="PRK06136.1"/>
    <property type="match status" value="1"/>
</dbReference>
<dbReference type="InterPro" id="IPR036108">
    <property type="entry name" value="4pyrrol_syn_uPrphyn_synt_sf"/>
</dbReference>
<dbReference type="PROSITE" id="PS00840">
    <property type="entry name" value="SUMT_2"/>
    <property type="match status" value="1"/>
</dbReference>
<evidence type="ECO:0000259" key="8">
    <source>
        <dbReference type="Pfam" id="PF02602"/>
    </source>
</evidence>
<dbReference type="SUPFAM" id="SSF69618">
    <property type="entry name" value="HemD-like"/>
    <property type="match status" value="1"/>
</dbReference>
<dbReference type="Gene3D" id="3.30.950.10">
    <property type="entry name" value="Methyltransferase, Cobalt-precorrin-4 Transmethylase, Domain 2"/>
    <property type="match status" value="1"/>
</dbReference>
<organism evidence="9 10">
    <name type="scientific">Coprococcus eutactus</name>
    <dbReference type="NCBI Taxonomy" id="33043"/>
    <lineage>
        <taxon>Bacteria</taxon>
        <taxon>Bacillati</taxon>
        <taxon>Bacillota</taxon>
        <taxon>Clostridia</taxon>
        <taxon>Lachnospirales</taxon>
        <taxon>Lachnospiraceae</taxon>
        <taxon>Coprococcus</taxon>
    </lineage>
</organism>
<dbReference type="Pfam" id="PF00590">
    <property type="entry name" value="TP_methylase"/>
    <property type="match status" value="1"/>
</dbReference>
<dbReference type="PANTHER" id="PTHR45790:SF3">
    <property type="entry name" value="S-ADENOSYL-L-METHIONINE-DEPENDENT UROPORPHYRINOGEN III METHYLTRANSFERASE, CHLOROPLASTIC"/>
    <property type="match status" value="1"/>
</dbReference>
<evidence type="ECO:0000313" key="9">
    <source>
        <dbReference type="EMBL" id="RGS39417.1"/>
    </source>
</evidence>
<feature type="domain" description="Tetrapyrrole methylase" evidence="7">
    <location>
        <begin position="1"/>
        <end position="217"/>
    </location>
</feature>
<dbReference type="NCBIfam" id="TIGR01469">
    <property type="entry name" value="cobA_cysG_Cterm"/>
    <property type="match status" value="1"/>
</dbReference>
<dbReference type="PANTHER" id="PTHR45790">
    <property type="entry name" value="SIROHEME SYNTHASE-RELATED"/>
    <property type="match status" value="1"/>
</dbReference>
<dbReference type="GO" id="GO:0004852">
    <property type="term" value="F:uroporphyrinogen-III synthase activity"/>
    <property type="evidence" value="ECO:0007669"/>
    <property type="project" value="InterPro"/>
</dbReference>
<dbReference type="GO" id="GO:0004851">
    <property type="term" value="F:uroporphyrin-III C-methyltransferase activity"/>
    <property type="evidence" value="ECO:0007669"/>
    <property type="project" value="UniProtKB-EC"/>
</dbReference>
<dbReference type="PROSITE" id="PS00839">
    <property type="entry name" value="SUMT_1"/>
    <property type="match status" value="1"/>
</dbReference>
<dbReference type="InterPro" id="IPR003754">
    <property type="entry name" value="4pyrrol_synth_uPrphyn_synth"/>
</dbReference>
<dbReference type="AlphaFoldDB" id="A0A412INB4"/>
<dbReference type="InterPro" id="IPR003043">
    <property type="entry name" value="Uropor_MeTrfase_CS"/>
</dbReference>
<proteinExistence type="inferred from homology"/>
<reference evidence="9 10" key="1">
    <citation type="submission" date="2018-08" db="EMBL/GenBank/DDBJ databases">
        <title>A genome reference for cultivated species of the human gut microbiota.</title>
        <authorList>
            <person name="Zou Y."/>
            <person name="Xue W."/>
            <person name="Luo G."/>
        </authorList>
    </citation>
    <scope>NUCLEOTIDE SEQUENCE [LARGE SCALE GENOMIC DNA]</scope>
    <source>
        <strain evidence="9 10">AF22-21</strain>
    </source>
</reference>
<name>A0A412INB4_9FIRM</name>
<evidence type="ECO:0000256" key="2">
    <source>
        <dbReference type="ARBA" id="ARBA00022603"/>
    </source>
</evidence>
<dbReference type="GO" id="GO:0019354">
    <property type="term" value="P:siroheme biosynthetic process"/>
    <property type="evidence" value="ECO:0007669"/>
    <property type="project" value="InterPro"/>
</dbReference>
<protein>
    <recommendedName>
        <fullName evidence="1">uroporphyrinogen-III C-methyltransferase</fullName>
        <ecNumber evidence="1">2.1.1.107</ecNumber>
    </recommendedName>
</protein>
<dbReference type="GO" id="GO:0032259">
    <property type="term" value="P:methylation"/>
    <property type="evidence" value="ECO:0007669"/>
    <property type="project" value="UniProtKB-KW"/>
</dbReference>
<evidence type="ECO:0000256" key="4">
    <source>
        <dbReference type="ARBA" id="ARBA00022691"/>
    </source>
</evidence>
<feature type="domain" description="Tetrapyrrole biosynthesis uroporphyrinogen III synthase" evidence="8">
    <location>
        <begin position="267"/>
        <end position="450"/>
    </location>
</feature>
<keyword evidence="3 6" id="KW-0808">Transferase</keyword>
<dbReference type="InterPro" id="IPR014776">
    <property type="entry name" value="4pyrrole_Mease_sub2"/>
</dbReference>
<comment type="caution">
    <text evidence="9">The sequence shown here is derived from an EMBL/GenBank/DDBJ whole genome shotgun (WGS) entry which is preliminary data.</text>
</comment>
<evidence type="ECO:0000256" key="6">
    <source>
        <dbReference type="RuleBase" id="RU003960"/>
    </source>
</evidence>
<gene>
    <name evidence="9" type="primary">cobA</name>
    <name evidence="9" type="ORF">DWX94_11085</name>
</gene>
<dbReference type="InterPro" id="IPR050161">
    <property type="entry name" value="Siro_Cobalamin_biosynth"/>
</dbReference>